<dbReference type="AlphaFoldDB" id="A0A078L414"/>
<keyword evidence="17" id="KW-1185">Reference proteome</keyword>
<dbReference type="InterPro" id="IPR020557">
    <property type="entry name" value="Fumarate_lyase_CS"/>
</dbReference>
<dbReference type="GO" id="GO:0004018">
    <property type="term" value="F:N6-(1,2-dicarboxyethyl)AMP AMP-lyase (fumarate-forming) activity"/>
    <property type="evidence" value="ECO:0007669"/>
    <property type="project" value="UniProtKB-UniRule"/>
</dbReference>
<dbReference type="RefSeq" id="WP_044012044.1">
    <property type="nucleotide sequence ID" value="NZ_CCVW01000004.1"/>
</dbReference>
<evidence type="ECO:0000256" key="4">
    <source>
        <dbReference type="ARBA" id="ARBA00012339"/>
    </source>
</evidence>
<dbReference type="Gene3D" id="1.10.40.30">
    <property type="entry name" value="Fumarase/aspartase (C-terminal domain)"/>
    <property type="match status" value="1"/>
</dbReference>
<dbReference type="InterPro" id="IPR000362">
    <property type="entry name" value="Fumarate_lyase_fam"/>
</dbReference>
<evidence type="ECO:0000313" key="17">
    <source>
        <dbReference type="Proteomes" id="UP000044071"/>
    </source>
</evidence>
<dbReference type="OrthoDB" id="9768878at2"/>
<comment type="pathway">
    <text evidence="1 13">Purine metabolism; IMP biosynthesis via de novo pathway; 5-amino-1-(5-phospho-D-ribosyl)imidazole-4-carboxamide from 5-amino-1-(5-phospho-D-ribosyl)imidazole-4-carboxylate: step 2/2.</text>
</comment>
<evidence type="ECO:0000256" key="5">
    <source>
        <dbReference type="ARBA" id="ARBA00017058"/>
    </source>
</evidence>
<feature type="domain" description="Adenylosuccinate lyase PurB C-terminal" evidence="15">
    <location>
        <begin position="331"/>
        <end position="445"/>
    </location>
</feature>
<dbReference type="GO" id="GO:0006189">
    <property type="term" value="P:'de novo' IMP biosynthetic process"/>
    <property type="evidence" value="ECO:0007669"/>
    <property type="project" value="UniProtKB-UniPathway"/>
</dbReference>
<accession>A0A078L414</accession>
<organism evidence="16 17">
    <name type="scientific">Legionella massiliensis</name>
    <dbReference type="NCBI Taxonomy" id="1034943"/>
    <lineage>
        <taxon>Bacteria</taxon>
        <taxon>Pseudomonadati</taxon>
        <taxon>Pseudomonadota</taxon>
        <taxon>Gammaproteobacteria</taxon>
        <taxon>Legionellales</taxon>
        <taxon>Legionellaceae</taxon>
        <taxon>Legionella</taxon>
    </lineage>
</organism>
<evidence type="ECO:0000256" key="13">
    <source>
        <dbReference type="RuleBase" id="RU361172"/>
    </source>
</evidence>
<name>A0A078L414_9GAMM</name>
<dbReference type="Gene3D" id="1.10.275.10">
    <property type="entry name" value="Fumarase/aspartase (N-terminal domain)"/>
    <property type="match status" value="1"/>
</dbReference>
<dbReference type="PRINTS" id="PR00149">
    <property type="entry name" value="FUMRATELYASE"/>
</dbReference>
<evidence type="ECO:0000256" key="10">
    <source>
        <dbReference type="ARBA" id="ARBA00030717"/>
    </source>
</evidence>
<dbReference type="UniPathway" id="UPA00074">
    <property type="reaction ID" value="UER00132"/>
</dbReference>
<dbReference type="CDD" id="cd01598">
    <property type="entry name" value="PurB"/>
    <property type="match status" value="1"/>
</dbReference>
<evidence type="ECO:0000256" key="6">
    <source>
        <dbReference type="ARBA" id="ARBA00022755"/>
    </source>
</evidence>
<dbReference type="InterPro" id="IPR013539">
    <property type="entry name" value="PurB_C"/>
</dbReference>
<dbReference type="InterPro" id="IPR047136">
    <property type="entry name" value="PurB_bact"/>
</dbReference>
<evidence type="ECO:0000256" key="11">
    <source>
        <dbReference type="ARBA" id="ARBA00049115"/>
    </source>
</evidence>
<dbReference type="PANTHER" id="PTHR43411:SF1">
    <property type="entry name" value="ADENYLOSUCCINATE LYASE"/>
    <property type="match status" value="1"/>
</dbReference>
<dbReference type="InterPro" id="IPR004769">
    <property type="entry name" value="Pur_lyase"/>
</dbReference>
<dbReference type="STRING" id="1034943.BN59_03179"/>
<evidence type="ECO:0000256" key="3">
    <source>
        <dbReference type="ARBA" id="ARBA00008273"/>
    </source>
</evidence>
<dbReference type="InterPro" id="IPR022761">
    <property type="entry name" value="Fumarate_lyase_N"/>
</dbReference>
<dbReference type="PROSITE" id="PS00163">
    <property type="entry name" value="FUMARATE_LYASES"/>
    <property type="match status" value="1"/>
</dbReference>
<evidence type="ECO:0000256" key="8">
    <source>
        <dbReference type="ARBA" id="ARBA00024477"/>
    </source>
</evidence>
<reference evidence="16 17" key="1">
    <citation type="submission" date="2014-06" db="EMBL/GenBank/DDBJ databases">
        <authorList>
            <person name="Urmite Genomes Urmite Genomes"/>
        </authorList>
    </citation>
    <scope>NUCLEOTIDE SEQUENCE [LARGE SCALE GENOMIC DNA]</scope>
</reference>
<dbReference type="GO" id="GO:0070626">
    <property type="term" value="F:(S)-2-(5-amino-1-(5-phospho-D-ribosyl)imidazole-4-carboxamido) succinate lyase (fumarate-forming) activity"/>
    <property type="evidence" value="ECO:0007669"/>
    <property type="project" value="RHEA"/>
</dbReference>
<proteinExistence type="inferred from homology"/>
<dbReference type="Pfam" id="PF08328">
    <property type="entry name" value="ASL_C"/>
    <property type="match status" value="1"/>
</dbReference>
<evidence type="ECO:0000313" key="16">
    <source>
        <dbReference type="EMBL" id="CDZ78864.1"/>
    </source>
</evidence>
<evidence type="ECO:0000256" key="1">
    <source>
        <dbReference type="ARBA" id="ARBA00004706"/>
    </source>
</evidence>
<evidence type="ECO:0000256" key="7">
    <source>
        <dbReference type="ARBA" id="ARBA00023239"/>
    </source>
</evidence>
<sequence length="456" mass="51454">MTLSSLNAISPIDGRYHKKTNSLSPYFSEFALIYYRLMVEIRWLEALAANKEISEISEFDNEAKAYLTEILVNFDEEEAEKVKNYEKQTNHDVKAVEYYLKDKLEQAPSLNRYIGFIHFACTSEDINNVAYALMVKEALAQIIQPTLAEIIGSITMLGKQHGDVAMLARTHGQPATPTTIGKELVNFVARLKRPQQQLAEVLIPAKCNGAVGNYNAHLVAYPQVDWRKHCASFISSLGLSFSAYTTQIEPHDGLAEVAHIMIRINNILLDYTRDIWTYISMNYFKQKTVAEEVGSSTMPHKVNPIDFENAEGNLGLANSLFEHFAHKLTQSRLQRDLSDSTVLRNIGVAFAYTLIAYQAIAKGNDKLQINARALQQDLNANWEVLAEAIQTVMRRYEVPNAYEQLKALTRGQGIDKENLRKFIQSLQIPEEVKAQLIDLTPEKYTGLAAQLVKAFS</sequence>
<dbReference type="InterPro" id="IPR024083">
    <property type="entry name" value="Fumarase/histidase_N"/>
</dbReference>
<dbReference type="Proteomes" id="UP000044071">
    <property type="component" value="Unassembled WGS sequence"/>
</dbReference>
<dbReference type="PANTHER" id="PTHR43411">
    <property type="entry name" value="ADENYLOSUCCINATE LYASE"/>
    <property type="match status" value="1"/>
</dbReference>
<evidence type="ECO:0000256" key="12">
    <source>
        <dbReference type="NCBIfam" id="TIGR00928"/>
    </source>
</evidence>
<comment type="pathway">
    <text evidence="2 13">Purine metabolism; AMP biosynthesis via de novo pathway; AMP from IMP: step 2/2.</text>
</comment>
<dbReference type="SUPFAM" id="SSF48557">
    <property type="entry name" value="L-aspartase-like"/>
    <property type="match status" value="1"/>
</dbReference>
<evidence type="ECO:0000256" key="9">
    <source>
        <dbReference type="ARBA" id="ARBA00025012"/>
    </source>
</evidence>
<keyword evidence="7 13" id="KW-0456">Lyase</keyword>
<evidence type="ECO:0000256" key="2">
    <source>
        <dbReference type="ARBA" id="ARBA00004734"/>
    </source>
</evidence>
<dbReference type="NCBIfam" id="NF006764">
    <property type="entry name" value="PRK09285.1"/>
    <property type="match status" value="1"/>
</dbReference>
<dbReference type="EMBL" id="CCSB01000004">
    <property type="protein sequence ID" value="CDZ78864.1"/>
    <property type="molecule type" value="Genomic_DNA"/>
</dbReference>
<dbReference type="UniPathway" id="UPA00075">
    <property type="reaction ID" value="UER00336"/>
</dbReference>
<dbReference type="Gene3D" id="1.20.200.10">
    <property type="entry name" value="Fumarase/aspartase (Central domain)"/>
    <property type="match status" value="1"/>
</dbReference>
<evidence type="ECO:0000259" key="14">
    <source>
        <dbReference type="Pfam" id="PF00206"/>
    </source>
</evidence>
<feature type="domain" description="Fumarate lyase N-terminal" evidence="14">
    <location>
        <begin position="14"/>
        <end position="312"/>
    </location>
</feature>
<keyword evidence="6 13" id="KW-0658">Purine biosynthesis</keyword>
<comment type="similarity">
    <text evidence="3 13">Belongs to the lyase 1 family. Adenylosuccinate lyase subfamily.</text>
</comment>
<protein>
    <recommendedName>
        <fullName evidence="5 12">Adenylosuccinate lyase</fullName>
        <shortName evidence="13">ASL</shortName>
        <ecNumber evidence="4 12">4.3.2.2</ecNumber>
    </recommendedName>
    <alternativeName>
        <fullName evidence="10 13">Adenylosuccinase</fullName>
    </alternativeName>
</protein>
<comment type="catalytic activity">
    <reaction evidence="11">
        <text>N(6)-(1,2-dicarboxyethyl)-AMP = fumarate + AMP</text>
        <dbReference type="Rhea" id="RHEA:16853"/>
        <dbReference type="ChEBI" id="CHEBI:29806"/>
        <dbReference type="ChEBI" id="CHEBI:57567"/>
        <dbReference type="ChEBI" id="CHEBI:456215"/>
        <dbReference type="EC" id="4.3.2.2"/>
    </reaction>
    <physiologicalReaction direction="left-to-right" evidence="11">
        <dbReference type="Rhea" id="RHEA:16854"/>
    </physiologicalReaction>
</comment>
<dbReference type="NCBIfam" id="TIGR00928">
    <property type="entry name" value="purB"/>
    <property type="match status" value="1"/>
</dbReference>
<dbReference type="InterPro" id="IPR008948">
    <property type="entry name" value="L-Aspartase-like"/>
</dbReference>
<gene>
    <name evidence="16" type="primary">purB</name>
    <name evidence="16" type="ORF">BN59_03179</name>
</gene>
<dbReference type="GO" id="GO:0044208">
    <property type="term" value="P:'de novo' AMP biosynthetic process"/>
    <property type="evidence" value="ECO:0007669"/>
    <property type="project" value="UniProtKB-UniPathway"/>
</dbReference>
<comment type="catalytic activity">
    <reaction evidence="8">
        <text>(2S)-2-[5-amino-1-(5-phospho-beta-D-ribosyl)imidazole-4-carboxamido]succinate = 5-amino-1-(5-phospho-beta-D-ribosyl)imidazole-4-carboxamide + fumarate</text>
        <dbReference type="Rhea" id="RHEA:23920"/>
        <dbReference type="ChEBI" id="CHEBI:29806"/>
        <dbReference type="ChEBI" id="CHEBI:58443"/>
        <dbReference type="ChEBI" id="CHEBI:58475"/>
        <dbReference type="EC" id="4.3.2.2"/>
    </reaction>
    <physiologicalReaction direction="left-to-right" evidence="8">
        <dbReference type="Rhea" id="RHEA:23921"/>
    </physiologicalReaction>
</comment>
<evidence type="ECO:0000259" key="15">
    <source>
        <dbReference type="Pfam" id="PF08328"/>
    </source>
</evidence>
<comment type="function">
    <text evidence="9">Catalyzes two reactions in de novo purine nucleotide biosynthesis. Catalyzes the breakdown of 5-aminoimidazole- (N-succinylocarboxamide) ribotide (SAICAR or 2-[5-amino-1-(5-phospho-beta-D-ribosyl)imidazole-4-carboxamido]succinate) to 5-aminoimidazole-4-carboxamide ribotide (AICAR or 5-amino-1-(5-phospho-beta-D-ribosyl)imidazole-4-carboxamide) and fumarate, and of adenylosuccinate (ADS or N(6)-(1,2-dicarboxyethyl)-AMP) to adenosine monophosphate (AMP) and fumarate.</text>
</comment>
<dbReference type="Pfam" id="PF00206">
    <property type="entry name" value="Lyase_1"/>
    <property type="match status" value="1"/>
</dbReference>
<dbReference type="EC" id="4.3.2.2" evidence="4 12"/>
<dbReference type="eggNOG" id="COG0015">
    <property type="taxonomic scope" value="Bacteria"/>
</dbReference>